<evidence type="ECO:0000256" key="1">
    <source>
        <dbReference type="SAM" id="Phobius"/>
    </source>
</evidence>
<evidence type="ECO:0000313" key="3">
    <source>
        <dbReference type="Proteomes" id="UP000033405"/>
    </source>
</evidence>
<accession>A0A0F3HHI9</accession>
<comment type="caution">
    <text evidence="2">The sequence shown here is derived from an EMBL/GenBank/DDBJ whole genome shotgun (WGS) entry which is preliminary data.</text>
</comment>
<reference evidence="2 3" key="1">
    <citation type="submission" date="2015-02" db="EMBL/GenBank/DDBJ databases">
        <title>Evolution of amylase-binding proteins of oral streptococcal species.</title>
        <authorList>
            <person name="Haase E.M."/>
        </authorList>
    </citation>
    <scope>NUCLEOTIDE SEQUENCE [LARGE SCALE GENOMIC DNA]</scope>
    <source>
        <strain evidence="2 3">UC6950A</strain>
    </source>
</reference>
<keyword evidence="1" id="KW-1133">Transmembrane helix</keyword>
<keyword evidence="1" id="KW-0812">Transmembrane</keyword>
<dbReference type="Proteomes" id="UP000033405">
    <property type="component" value="Unassembled WGS sequence"/>
</dbReference>
<evidence type="ECO:0000313" key="2">
    <source>
        <dbReference type="EMBL" id="KJU93709.1"/>
    </source>
</evidence>
<dbReference type="PATRIC" id="fig|28037.218.peg.889"/>
<keyword evidence="1" id="KW-0472">Membrane</keyword>
<dbReference type="EMBL" id="JYOV01000011">
    <property type="protein sequence ID" value="KJU93709.1"/>
    <property type="molecule type" value="Genomic_DNA"/>
</dbReference>
<dbReference type="AlphaFoldDB" id="A0A0F3HHI9"/>
<organism evidence="2 3">
    <name type="scientific">Streptococcus infantis</name>
    <dbReference type="NCBI Taxonomy" id="68892"/>
    <lineage>
        <taxon>Bacteria</taxon>
        <taxon>Bacillati</taxon>
        <taxon>Bacillota</taxon>
        <taxon>Bacilli</taxon>
        <taxon>Lactobacillales</taxon>
        <taxon>Streptococcaceae</taxon>
        <taxon>Streptococcus</taxon>
    </lineage>
</organism>
<name>A0A0F3HHI9_9STRE</name>
<evidence type="ECO:0008006" key="4">
    <source>
        <dbReference type="Google" id="ProtNLM"/>
    </source>
</evidence>
<dbReference type="RefSeq" id="WP_241768485.1">
    <property type="nucleotide sequence ID" value="NZ_JYOV01000011.1"/>
</dbReference>
<gene>
    <name evidence="2" type="ORF">TZ96_00916</name>
</gene>
<protein>
    <recommendedName>
        <fullName evidence="4">Exosortase</fullName>
    </recommendedName>
</protein>
<sequence length="81" mass="9070">MNKGFTSKGIVEMSKLQRSFLKYIKRKPSFKEIMLCSALLLLAIALLQFSEKFLDESLSAYGTMASLGIVILVGILVLRKK</sequence>
<proteinExistence type="predicted"/>
<feature type="transmembrane region" description="Helical" evidence="1">
    <location>
        <begin position="60"/>
        <end position="78"/>
    </location>
</feature>